<accession>A0ABQ4T1D1</accession>
<comment type="caution">
    <text evidence="2">The sequence shown here is derived from an EMBL/GenBank/DDBJ whole genome shotgun (WGS) entry which is preliminary data.</text>
</comment>
<dbReference type="SMART" id="SM00860">
    <property type="entry name" value="SMI1_KNR4"/>
    <property type="match status" value="1"/>
</dbReference>
<proteinExistence type="predicted"/>
<dbReference type="SUPFAM" id="SSF160631">
    <property type="entry name" value="SMI1/KNR4-like"/>
    <property type="match status" value="1"/>
</dbReference>
<dbReference type="InterPro" id="IPR018958">
    <property type="entry name" value="Knr4/Smi1-like_dom"/>
</dbReference>
<evidence type="ECO:0000259" key="1">
    <source>
        <dbReference type="SMART" id="SM00860"/>
    </source>
</evidence>
<protein>
    <recommendedName>
        <fullName evidence="1">Knr4/Smi1-like domain-containing protein</fullName>
    </recommendedName>
</protein>
<reference evidence="2" key="1">
    <citation type="journal article" date="2021" name="Front. Microbiol.">
        <title>Comprehensive Comparative Genomics and Phenotyping of Methylobacterium Species.</title>
        <authorList>
            <person name="Alessa O."/>
            <person name="Ogura Y."/>
            <person name="Fujitani Y."/>
            <person name="Takami H."/>
            <person name="Hayashi T."/>
            <person name="Sahin N."/>
            <person name="Tani A."/>
        </authorList>
    </citation>
    <scope>NUCLEOTIDE SEQUENCE</scope>
    <source>
        <strain evidence="2">NBRC 15689</strain>
    </source>
</reference>
<reference evidence="2" key="2">
    <citation type="submission" date="2021-08" db="EMBL/GenBank/DDBJ databases">
        <authorList>
            <person name="Tani A."/>
            <person name="Ola A."/>
            <person name="Ogura Y."/>
            <person name="Katsura K."/>
            <person name="Hayashi T."/>
        </authorList>
    </citation>
    <scope>NUCLEOTIDE SEQUENCE</scope>
    <source>
        <strain evidence="2">NBRC 15689</strain>
    </source>
</reference>
<evidence type="ECO:0000313" key="2">
    <source>
        <dbReference type="EMBL" id="GJE25318.1"/>
    </source>
</evidence>
<name>A0ABQ4T1D1_METOR</name>
<keyword evidence="3" id="KW-1185">Reference proteome</keyword>
<sequence>MWADVFSEFRPGLVSEPDEIARAEAELGFALPASYRSFCRDCGAGRIGGHLRLYTPLPIEAADLVVRAELIAHSIATAMGELSERGAAPGFALPAEAPAGLMDRACFFGETEGGDFVFFDVTPGFEEYDIFVLAADLETVRHGGADLRAFLRGLQGLDVIDILGEEAAPLPARFLGDDAAALAALGQAEGAP</sequence>
<dbReference type="EMBL" id="BPQV01000001">
    <property type="protein sequence ID" value="GJE25318.1"/>
    <property type="molecule type" value="Genomic_DNA"/>
</dbReference>
<feature type="domain" description="Knr4/Smi1-like" evidence="1">
    <location>
        <begin position="13"/>
        <end position="153"/>
    </location>
</feature>
<dbReference type="RefSeq" id="WP_238309275.1">
    <property type="nucleotide sequence ID" value="NZ_BPQV01000001.1"/>
</dbReference>
<organism evidence="2 3">
    <name type="scientific">Methylobacterium organophilum</name>
    <dbReference type="NCBI Taxonomy" id="410"/>
    <lineage>
        <taxon>Bacteria</taxon>
        <taxon>Pseudomonadati</taxon>
        <taxon>Pseudomonadota</taxon>
        <taxon>Alphaproteobacteria</taxon>
        <taxon>Hyphomicrobiales</taxon>
        <taxon>Methylobacteriaceae</taxon>
        <taxon>Methylobacterium</taxon>
    </lineage>
</organism>
<evidence type="ECO:0000313" key="3">
    <source>
        <dbReference type="Proteomes" id="UP001055156"/>
    </source>
</evidence>
<dbReference type="Gene3D" id="3.40.1580.10">
    <property type="entry name" value="SMI1/KNR4-like"/>
    <property type="match status" value="1"/>
</dbReference>
<gene>
    <name evidence="2" type="ORF">LKMONMHP_0153</name>
</gene>
<dbReference type="Pfam" id="PF09346">
    <property type="entry name" value="SMI1_KNR4"/>
    <property type="match status" value="1"/>
</dbReference>
<dbReference type="Proteomes" id="UP001055156">
    <property type="component" value="Unassembled WGS sequence"/>
</dbReference>
<dbReference type="InterPro" id="IPR037883">
    <property type="entry name" value="Knr4/Smi1-like_sf"/>
</dbReference>